<evidence type="ECO:0000256" key="1">
    <source>
        <dbReference type="ARBA" id="ARBA00004141"/>
    </source>
</evidence>
<comment type="similarity">
    <text evidence="2">Belongs to the cornichon family.</text>
</comment>
<accession>A0A8H2WCV3</accession>
<evidence type="ECO:0000256" key="6">
    <source>
        <dbReference type="SAM" id="Phobius"/>
    </source>
</evidence>
<keyword evidence="5 6" id="KW-0472">Membrane</keyword>
<dbReference type="InterPro" id="IPR003377">
    <property type="entry name" value="Cornichon"/>
</dbReference>
<dbReference type="InterPro" id="IPR033466">
    <property type="entry name" value="Cornichon_conserved"/>
</dbReference>
<dbReference type="GO" id="GO:0016020">
    <property type="term" value="C:membrane"/>
    <property type="evidence" value="ECO:0007669"/>
    <property type="project" value="UniProtKB-SubCell"/>
</dbReference>
<dbReference type="PROSITE" id="PS01340">
    <property type="entry name" value="CORNICHON"/>
    <property type="match status" value="1"/>
</dbReference>
<proteinExistence type="inferred from homology"/>
<name>A0A8H2WCV3_9AGAM</name>
<feature type="transmembrane region" description="Helical" evidence="6">
    <location>
        <begin position="114"/>
        <end position="133"/>
    </location>
</feature>
<gene>
    <name evidence="7" type="ORF">RDB_LOCUS13641</name>
</gene>
<comment type="subcellular location">
    <subcellularLocation>
        <location evidence="1">Membrane</location>
        <topology evidence="1">Multi-pass membrane protein</topology>
    </subcellularLocation>
</comment>
<sequence>MIGAGWLFLFAVLMAAGLLFTMVFFIIMFSDLECDYINPIDLCNKLNAFVLPEMGAHAFLTFLFLVSFQWIALLLNLPLVAFNVNKVRQNSHTYDATEIFRTLSQHKKESFIKLGFYLLSFFYYLYRMILALISGKSKHILSRPRPHANADVIPLYRINKRRNELMTYVSAILDFGGRLVMVTRVLV</sequence>
<keyword evidence="4 6" id="KW-1133">Transmembrane helix</keyword>
<organism evidence="7 8">
    <name type="scientific">Rhizoctonia solani</name>
    <dbReference type="NCBI Taxonomy" id="456999"/>
    <lineage>
        <taxon>Eukaryota</taxon>
        <taxon>Fungi</taxon>
        <taxon>Dikarya</taxon>
        <taxon>Basidiomycota</taxon>
        <taxon>Agaricomycotina</taxon>
        <taxon>Agaricomycetes</taxon>
        <taxon>Cantharellales</taxon>
        <taxon>Ceratobasidiaceae</taxon>
        <taxon>Rhizoctonia</taxon>
    </lineage>
</organism>
<feature type="transmembrane region" description="Helical" evidence="6">
    <location>
        <begin position="50"/>
        <end position="72"/>
    </location>
</feature>
<evidence type="ECO:0000256" key="3">
    <source>
        <dbReference type="ARBA" id="ARBA00022692"/>
    </source>
</evidence>
<dbReference type="Pfam" id="PF03311">
    <property type="entry name" value="Cornichon"/>
    <property type="match status" value="1"/>
</dbReference>
<comment type="caution">
    <text evidence="7">The sequence shown here is derived from an EMBL/GenBank/DDBJ whole genome shotgun (WGS) entry which is preliminary data.</text>
</comment>
<dbReference type="PANTHER" id="PTHR12290">
    <property type="entry name" value="CORNICHON-RELATED"/>
    <property type="match status" value="1"/>
</dbReference>
<evidence type="ECO:0000313" key="7">
    <source>
        <dbReference type="EMBL" id="CAE6354260.1"/>
    </source>
</evidence>
<dbReference type="SMART" id="SM01398">
    <property type="entry name" value="Cornichon"/>
    <property type="match status" value="1"/>
</dbReference>
<evidence type="ECO:0008006" key="9">
    <source>
        <dbReference type="Google" id="ProtNLM"/>
    </source>
</evidence>
<protein>
    <recommendedName>
        <fullName evidence="9">ER-derived vesicles protein ERV14</fullName>
    </recommendedName>
</protein>
<evidence type="ECO:0000256" key="4">
    <source>
        <dbReference type="ARBA" id="ARBA00022989"/>
    </source>
</evidence>
<evidence type="ECO:0000313" key="8">
    <source>
        <dbReference type="Proteomes" id="UP000663846"/>
    </source>
</evidence>
<dbReference type="EMBL" id="CAJMWS010000071">
    <property type="protein sequence ID" value="CAE6354260.1"/>
    <property type="molecule type" value="Genomic_DNA"/>
</dbReference>
<dbReference type="Proteomes" id="UP000663846">
    <property type="component" value="Unassembled WGS sequence"/>
</dbReference>
<dbReference type="AlphaFoldDB" id="A0A8H2WCV3"/>
<evidence type="ECO:0000256" key="2">
    <source>
        <dbReference type="ARBA" id="ARBA00010095"/>
    </source>
</evidence>
<feature type="transmembrane region" description="Helical" evidence="6">
    <location>
        <begin position="6"/>
        <end position="29"/>
    </location>
</feature>
<reference evidence="7" key="1">
    <citation type="submission" date="2021-01" db="EMBL/GenBank/DDBJ databases">
        <authorList>
            <person name="Kaushik A."/>
        </authorList>
    </citation>
    <scope>NUCLEOTIDE SEQUENCE</scope>
    <source>
        <strain evidence="7">AG1-1C</strain>
    </source>
</reference>
<evidence type="ECO:0000256" key="5">
    <source>
        <dbReference type="ARBA" id="ARBA00023136"/>
    </source>
</evidence>
<dbReference type="GO" id="GO:0016192">
    <property type="term" value="P:vesicle-mediated transport"/>
    <property type="evidence" value="ECO:0007669"/>
    <property type="project" value="InterPro"/>
</dbReference>
<keyword evidence="3 6" id="KW-0812">Transmembrane</keyword>